<evidence type="ECO:0000313" key="2">
    <source>
        <dbReference type="EMBL" id="SQI44349.1"/>
    </source>
</evidence>
<dbReference type="KEGG" id="lri:NCTC12151_03623"/>
<keyword evidence="3" id="KW-1185">Reference proteome</keyword>
<evidence type="ECO:0000313" key="3">
    <source>
        <dbReference type="Proteomes" id="UP000249005"/>
    </source>
</evidence>
<evidence type="ECO:0000259" key="1">
    <source>
        <dbReference type="SMART" id="SM00327"/>
    </source>
</evidence>
<dbReference type="GO" id="GO:0005829">
    <property type="term" value="C:cytosol"/>
    <property type="evidence" value="ECO:0007669"/>
    <property type="project" value="TreeGrafter"/>
</dbReference>
<feature type="domain" description="VWFA" evidence="1">
    <location>
        <begin position="318"/>
        <end position="480"/>
    </location>
</feature>
<name>A0A2X4V152_9GAMM</name>
<dbReference type="Gene3D" id="3.40.50.410">
    <property type="entry name" value="von Willebrand factor, type A domain"/>
    <property type="match status" value="1"/>
</dbReference>
<dbReference type="Pfam" id="PF05762">
    <property type="entry name" value="VWA_CoxE"/>
    <property type="match status" value="1"/>
</dbReference>
<dbReference type="PANTHER" id="PTHR36846:SF1">
    <property type="entry name" value="PROTEIN VIAA"/>
    <property type="match status" value="1"/>
</dbReference>
<accession>A0A2X4V152</accession>
<reference evidence="2 3" key="1">
    <citation type="submission" date="2018-06" db="EMBL/GenBank/DDBJ databases">
        <authorList>
            <consortium name="Pathogen Informatics"/>
            <person name="Doyle S."/>
        </authorList>
    </citation>
    <scope>NUCLEOTIDE SEQUENCE [LARGE SCALE GENOMIC DNA]</scope>
    <source>
        <strain evidence="2 3">NCTC12151</strain>
    </source>
</reference>
<dbReference type="InterPro" id="IPR002035">
    <property type="entry name" value="VWF_A"/>
</dbReference>
<dbReference type="RefSeq" id="WP_111741857.1">
    <property type="nucleotide sequence ID" value="NZ_LR698987.1"/>
</dbReference>
<gene>
    <name evidence="2" type="primary">viaA</name>
    <name evidence="2" type="ORF">NCTC12151_03623</name>
</gene>
<dbReference type="PANTHER" id="PTHR36846">
    <property type="entry name" value="PROTEIN VIAA"/>
    <property type="match status" value="1"/>
</dbReference>
<organism evidence="2 3">
    <name type="scientific">Leminorella richardii</name>
    <dbReference type="NCBI Taxonomy" id="158841"/>
    <lineage>
        <taxon>Bacteria</taxon>
        <taxon>Pseudomonadati</taxon>
        <taxon>Pseudomonadota</taxon>
        <taxon>Gammaproteobacteria</taxon>
        <taxon>Enterobacterales</taxon>
        <taxon>Budviciaceae</taxon>
        <taxon>Leminorella</taxon>
    </lineage>
</organism>
<dbReference type="InterPro" id="IPR036465">
    <property type="entry name" value="vWFA_dom_sf"/>
</dbReference>
<dbReference type="SUPFAM" id="SSF53300">
    <property type="entry name" value="vWA-like"/>
    <property type="match status" value="1"/>
</dbReference>
<dbReference type="SMART" id="SM00327">
    <property type="entry name" value="VWA"/>
    <property type="match status" value="1"/>
</dbReference>
<dbReference type="InterPro" id="IPR008912">
    <property type="entry name" value="Uncharacterised_CoxE"/>
</dbReference>
<dbReference type="CDD" id="cd01462">
    <property type="entry name" value="VWA_YIEM_type"/>
    <property type="match status" value="1"/>
</dbReference>
<sequence length="483" mass="55419">MSLQTIELLLSISESELIEEMIIGLLAAPQLALFFEKYPKIKRSFDKEITSWKKKLRYQLPQSNVPSAISHEFTLYKQAISWNTADFAKQANSLVDSLKSINAPFSDRAEALLKSTDSREEGFQSLFIDSWRKSLSQQVSSLHISLLETEWDKLMEDLQERLVVSSKLEPLLVENDKGAGQLWDMSRAQKHKADCEKLIEYGNFLVSQPQLLQIAEMLGRSYKPVTLDRRESQNEEYKIMVREPAVLPDSVEGIHLSNDIVRMLPAEMVLLNVDDLETEFYRRYLEQQLLTYRLKGDVWRERTKIRAVSKTVSERQPGGPFIVCVDTSGSMGGFNEKCAKAFCLALLRIAMTEGRKCHVMLFSTGVIHYELTSASGISEAVRFLSQRFRGGTDLAGCLKQTLEKIEEKEWQDADIVVISDFIAQSLPESLTLRLIDKQKKSGHRFHAVAMSKHGKPGIMKTFDRIWRFETELGQRLKRRWFNH</sequence>
<dbReference type="AlphaFoldDB" id="A0A2X4V152"/>
<proteinExistence type="predicted"/>
<dbReference type="OrthoDB" id="387240at2"/>
<dbReference type="EMBL" id="LS483470">
    <property type="protein sequence ID" value="SQI44349.1"/>
    <property type="molecule type" value="Genomic_DNA"/>
</dbReference>
<dbReference type="Proteomes" id="UP000249005">
    <property type="component" value="Chromosome 1"/>
</dbReference>
<dbReference type="NCBIfam" id="NF008230">
    <property type="entry name" value="PRK10997.1"/>
    <property type="match status" value="1"/>
</dbReference>
<protein>
    <submittedName>
        <fullName evidence="2">VWA domain protein interacting with AAA ATPase</fullName>
    </submittedName>
</protein>